<name>A0ABD0KCN2_9CAEN</name>
<keyword evidence="3 6" id="KW-0812">Transmembrane</keyword>
<organism evidence="8 9">
    <name type="scientific">Batillaria attramentaria</name>
    <dbReference type="NCBI Taxonomy" id="370345"/>
    <lineage>
        <taxon>Eukaryota</taxon>
        <taxon>Metazoa</taxon>
        <taxon>Spiralia</taxon>
        <taxon>Lophotrochozoa</taxon>
        <taxon>Mollusca</taxon>
        <taxon>Gastropoda</taxon>
        <taxon>Caenogastropoda</taxon>
        <taxon>Sorbeoconcha</taxon>
        <taxon>Cerithioidea</taxon>
        <taxon>Batillariidae</taxon>
        <taxon>Batillaria</taxon>
    </lineage>
</organism>
<evidence type="ECO:0000256" key="6">
    <source>
        <dbReference type="RuleBase" id="RU361216"/>
    </source>
</evidence>
<evidence type="ECO:0000256" key="5">
    <source>
        <dbReference type="ARBA" id="ARBA00023136"/>
    </source>
</evidence>
<feature type="transmembrane region" description="Helical" evidence="6">
    <location>
        <begin position="79"/>
        <end position="100"/>
    </location>
</feature>
<evidence type="ECO:0000256" key="1">
    <source>
        <dbReference type="ARBA" id="ARBA00004141"/>
    </source>
</evidence>
<dbReference type="PANTHER" id="PTHR11958">
    <property type="entry name" value="SODIUM/DICARBOXYLATE SYMPORTER-RELATED"/>
    <property type="match status" value="1"/>
</dbReference>
<evidence type="ECO:0000313" key="9">
    <source>
        <dbReference type="Proteomes" id="UP001519460"/>
    </source>
</evidence>
<feature type="transmembrane region" description="Helical" evidence="6">
    <location>
        <begin position="217"/>
        <end position="236"/>
    </location>
</feature>
<evidence type="ECO:0000256" key="3">
    <source>
        <dbReference type="ARBA" id="ARBA00022692"/>
    </source>
</evidence>
<dbReference type="EMBL" id="JACVVK020000203">
    <property type="protein sequence ID" value="KAK7484827.1"/>
    <property type="molecule type" value="Genomic_DNA"/>
</dbReference>
<dbReference type="InterPro" id="IPR036458">
    <property type="entry name" value="Na:dicarbo_symporter_sf"/>
</dbReference>
<keyword evidence="5 6" id="KW-0472">Membrane</keyword>
<dbReference type="PANTHER" id="PTHR11958:SF63">
    <property type="entry name" value="AMINO ACID TRANSPORTER"/>
    <property type="match status" value="1"/>
</dbReference>
<dbReference type="SUPFAM" id="SSF118215">
    <property type="entry name" value="Proton glutamate symport protein"/>
    <property type="match status" value="1"/>
</dbReference>
<comment type="similarity">
    <text evidence="6">Belongs to the dicarboxylate/amino acid:cation symporter (DAACS) (TC 2.A.23) family.</text>
</comment>
<gene>
    <name evidence="8" type="ORF">BaRGS_00023870</name>
</gene>
<feature type="transmembrane region" description="Helical" evidence="6">
    <location>
        <begin position="324"/>
        <end position="351"/>
    </location>
</feature>
<feature type="transmembrane region" description="Helical" evidence="6">
    <location>
        <begin position="112"/>
        <end position="136"/>
    </location>
</feature>
<dbReference type="GO" id="GO:0015293">
    <property type="term" value="F:symporter activity"/>
    <property type="evidence" value="ECO:0007669"/>
    <property type="project" value="UniProtKB-UniRule"/>
</dbReference>
<feature type="transmembrane region" description="Helical" evidence="6">
    <location>
        <begin position="357"/>
        <end position="379"/>
    </location>
</feature>
<dbReference type="GO" id="GO:0016020">
    <property type="term" value="C:membrane"/>
    <property type="evidence" value="ECO:0007669"/>
    <property type="project" value="UniProtKB-SubCell"/>
</dbReference>
<sequence>MDVSGKSSEPAGSPVLAEKADGIPRTSRDRGIRRYLKENAVLLLTFIGVVVGFAVGFGVRELDPSPDALMWIGMPGELFMRMLNLMVVPLVVSSVITGTASLDPKSNGKISLVAFTWITCTNILACVLALILSVTIRPGSGEGGAATEGDVRFETQDIFADLFRNIIPNNMVEVAFKKAQTEYTTNTEEVARNLTNGTVITETVTSRFKSNGKSDSVNVLGIIFIATILGIAAHRLGKKADIFVRFFAATTDIVILVLRWFFWTSPLGVASLIAKAIAGIDDLEDSFSKLGMPYFIGFAATSTAVALPEMLYCCEVKNGIDRRVARFAVPFSVTLSANGSAVFIVSAAIFIGQYIGYPLTAGDIVIIGILSAVSAMALPSVPSSSIITLVIILAAVNIPSGQIALLFAVEWFLDRLRTGTNVVSHCYCAAVTYQLAKKDLERQDREAQASGDTLPNGETNQAFDNGEVLTTRI</sequence>
<protein>
    <recommendedName>
        <fullName evidence="6">Amino acid transporter</fullName>
    </recommendedName>
</protein>
<evidence type="ECO:0000256" key="4">
    <source>
        <dbReference type="ARBA" id="ARBA00022989"/>
    </source>
</evidence>
<dbReference type="Proteomes" id="UP001519460">
    <property type="component" value="Unassembled WGS sequence"/>
</dbReference>
<keyword evidence="4 6" id="KW-1133">Transmembrane helix</keyword>
<dbReference type="InterPro" id="IPR001991">
    <property type="entry name" value="Na-dicarboxylate_symporter"/>
</dbReference>
<comment type="caution">
    <text evidence="8">The sequence shown here is derived from an EMBL/GenBank/DDBJ whole genome shotgun (WGS) entry which is preliminary data.</text>
</comment>
<evidence type="ECO:0000256" key="2">
    <source>
        <dbReference type="ARBA" id="ARBA00022448"/>
    </source>
</evidence>
<dbReference type="Gene3D" id="1.10.3860.10">
    <property type="entry name" value="Sodium:dicarboxylate symporter"/>
    <property type="match status" value="2"/>
</dbReference>
<feature type="transmembrane region" description="Helical" evidence="6">
    <location>
        <begin position="386"/>
        <end position="409"/>
    </location>
</feature>
<keyword evidence="9" id="KW-1185">Reference proteome</keyword>
<comment type="subcellular location">
    <subcellularLocation>
        <location evidence="1 6">Membrane</location>
        <topology evidence="1 6">Multi-pass membrane protein</topology>
    </subcellularLocation>
</comment>
<proteinExistence type="inferred from homology"/>
<dbReference type="InterPro" id="IPR050746">
    <property type="entry name" value="DAACS"/>
</dbReference>
<feature type="region of interest" description="Disordered" evidence="7">
    <location>
        <begin position="1"/>
        <end position="22"/>
    </location>
</feature>
<keyword evidence="6" id="KW-0769">Symport</keyword>
<evidence type="ECO:0000313" key="8">
    <source>
        <dbReference type="EMBL" id="KAK7484827.1"/>
    </source>
</evidence>
<feature type="compositionally biased region" description="Polar residues" evidence="7">
    <location>
        <begin position="450"/>
        <end position="463"/>
    </location>
</feature>
<feature type="region of interest" description="Disordered" evidence="7">
    <location>
        <begin position="446"/>
        <end position="473"/>
    </location>
</feature>
<feature type="transmembrane region" description="Helical" evidence="6">
    <location>
        <begin position="292"/>
        <end position="312"/>
    </location>
</feature>
<reference evidence="8 9" key="1">
    <citation type="journal article" date="2023" name="Sci. Data">
        <title>Genome assembly of the Korean intertidal mud-creeper Batillaria attramentaria.</title>
        <authorList>
            <person name="Patra A.K."/>
            <person name="Ho P.T."/>
            <person name="Jun S."/>
            <person name="Lee S.J."/>
            <person name="Kim Y."/>
            <person name="Won Y.J."/>
        </authorList>
    </citation>
    <scope>NUCLEOTIDE SEQUENCE [LARGE SCALE GENOMIC DNA]</scope>
    <source>
        <strain evidence="8">Wonlab-2016</strain>
    </source>
</reference>
<dbReference type="AlphaFoldDB" id="A0ABD0KCN2"/>
<keyword evidence="2 6" id="KW-0813">Transport</keyword>
<feature type="transmembrane region" description="Helical" evidence="6">
    <location>
        <begin position="40"/>
        <end position="59"/>
    </location>
</feature>
<evidence type="ECO:0000256" key="7">
    <source>
        <dbReference type="SAM" id="MobiDB-lite"/>
    </source>
</evidence>
<dbReference type="Pfam" id="PF00375">
    <property type="entry name" value="SDF"/>
    <property type="match status" value="2"/>
</dbReference>
<accession>A0ABD0KCN2</accession>
<dbReference type="PRINTS" id="PR00173">
    <property type="entry name" value="EDTRNSPORT"/>
</dbReference>